<reference evidence="9 10" key="1">
    <citation type="journal article" date="2018" name="MBio">
        <title>Comparative Genomics Reveals the Core Gene Toolbox for the Fungus-Insect Symbiosis.</title>
        <authorList>
            <person name="Wang Y."/>
            <person name="Stata M."/>
            <person name="Wang W."/>
            <person name="Stajich J.E."/>
            <person name="White M.M."/>
            <person name="Moncalvo J.M."/>
        </authorList>
    </citation>
    <scope>NUCLEOTIDE SEQUENCE [LARGE SCALE GENOMIC DNA]</scope>
    <source>
        <strain evidence="9 10">SWE-8-4</strain>
    </source>
</reference>
<evidence type="ECO:0000256" key="3">
    <source>
        <dbReference type="ARBA" id="ARBA00022781"/>
    </source>
</evidence>
<evidence type="ECO:0000313" key="9">
    <source>
        <dbReference type="EMBL" id="PVU96050.1"/>
    </source>
</evidence>
<dbReference type="Gene3D" id="3.30.70.100">
    <property type="match status" value="1"/>
</dbReference>
<dbReference type="AlphaFoldDB" id="A0A2T9YUL8"/>
<feature type="coiled-coil region" evidence="7">
    <location>
        <begin position="250"/>
        <end position="277"/>
    </location>
</feature>
<evidence type="ECO:0000313" key="10">
    <source>
        <dbReference type="Proteomes" id="UP000245383"/>
    </source>
</evidence>
<dbReference type="Gene3D" id="3.30.70.1180">
    <property type="entry name" value="Vacuolar atp synthase subunit c, domain 1"/>
    <property type="match status" value="1"/>
</dbReference>
<proteinExistence type="inferred from homology"/>
<dbReference type="GO" id="GO:0000221">
    <property type="term" value="C:vacuolar proton-transporting V-type ATPase, V1 domain"/>
    <property type="evidence" value="ECO:0007669"/>
    <property type="project" value="TreeGrafter"/>
</dbReference>
<dbReference type="CDD" id="cd14785">
    <property type="entry name" value="V-ATPase_C"/>
    <property type="match status" value="1"/>
</dbReference>
<comment type="similarity">
    <text evidence="1 6">Belongs to the V-ATPase C subunit family.</text>
</comment>
<evidence type="ECO:0000256" key="5">
    <source>
        <dbReference type="ARBA" id="ARBA00053565"/>
    </source>
</evidence>
<accession>A0A2T9YUL8</accession>
<feature type="region of interest" description="Disordered" evidence="8">
    <location>
        <begin position="344"/>
        <end position="363"/>
    </location>
</feature>
<name>A0A2T9YUL8_9FUNG</name>
<dbReference type="GO" id="GO:0046961">
    <property type="term" value="F:proton-transporting ATPase activity, rotational mechanism"/>
    <property type="evidence" value="ECO:0007669"/>
    <property type="project" value="InterPro"/>
</dbReference>
<dbReference type="PANTHER" id="PTHR10137">
    <property type="entry name" value="V-TYPE PROTON ATPASE SUBUNIT C"/>
    <property type="match status" value="1"/>
</dbReference>
<comment type="function">
    <text evidence="5">Subunit of the V1 complex of vacuolar(H+)-ATPase (V-ATPase), a multisubunit enzyme composed of a peripheral complex (V1) that hydrolyzes ATP and a membrane integral complex (V0) that translocates protons. V-ATPase is responsible for acidifying and maintaining the pH of intracellular compartments. Subunit C is necessary for the assembly of the catalytic sector of the enzyme and is likely to have a specific function in its catalytic activity. Reversibly leaves the enzyme after glucose depletion, causing the catalytic subcomplex V1 to detach from the V0 section.</text>
</comment>
<evidence type="ECO:0000256" key="2">
    <source>
        <dbReference type="ARBA" id="ARBA00022448"/>
    </source>
</evidence>
<sequence>MSSYWFISVPANGDATITFNELKKTSAVPDIHLLEIPEFKVGSLDTMLQSAEELQKLDTIYESYNIKLVENILKLSNIPKESYSEYFYVDECNITQYISKFQWDSAVYQTDGLVPDIIAKIDKEVNSIQTTLKNKLSNYAQLKSAISSENRKKVGNLSVKSLNGIVSPEHCVQGSEFFKTIFVAVPNNLEKYWINSYETMSQMVIPRSSKKIISDNEYSLFSAVLFNRVIGDFKTAAKEKKFIVRDYTFSEQADENEEELKAKIEEEQEALIQLIELLHSSFSDLFKVWMHIKVLRIFVESVLRYGLPSDFVSCILKVVAKDQSQVKNDLTKAYSYLDNSGRIFSNSNKHNKPQSDKRTNSENPDLFDMNEFHSVLDEYIPFVIFEFKWLFD</sequence>
<comment type="function">
    <text evidence="6">Subunit of the V1 complex of vacuolar(H+)-ATPase (V-ATPase), a multisubunit enzyme composed of a peripheral complex (V1) that hydrolyzes ATP and a membrane integral complex (V0) that translocates protons. V-ATPase is responsible for acidifying and maintaining the pH of intracellular compartments and in some cell types, is targeted to the plasma membrane, where it is responsible for acidifying the extracellular environment. Subunit C is necessary for the assembly of the catalytic sector of the enzyme and is likely to have a specific function in its catalytic activity.</text>
</comment>
<dbReference type="SUPFAM" id="SSF118203">
    <property type="entry name" value="Vacuolar ATP synthase subunit C"/>
    <property type="match status" value="1"/>
</dbReference>
<evidence type="ECO:0000256" key="8">
    <source>
        <dbReference type="SAM" id="MobiDB-lite"/>
    </source>
</evidence>
<comment type="subunit">
    <text evidence="6">V-ATPase is a heteromultimeric enzyme composed of a peripheral catalytic V1 complex (components A to H) attached to an integral membrane V0 proton pore complex.</text>
</comment>
<dbReference type="FunFam" id="3.30.70.100:FF:000002">
    <property type="entry name" value="V-type proton ATPase subunit C"/>
    <property type="match status" value="1"/>
</dbReference>
<dbReference type="PANTHER" id="PTHR10137:SF0">
    <property type="entry name" value="V-TYPE PROTON ATPASE SUBUNIT C"/>
    <property type="match status" value="1"/>
</dbReference>
<protein>
    <recommendedName>
        <fullName evidence="6">V-type proton ATPase subunit C</fullName>
    </recommendedName>
</protein>
<keyword evidence="7" id="KW-0175">Coiled coil</keyword>
<evidence type="ECO:0000256" key="4">
    <source>
        <dbReference type="ARBA" id="ARBA00023065"/>
    </source>
</evidence>
<evidence type="ECO:0000256" key="1">
    <source>
        <dbReference type="ARBA" id="ARBA00006138"/>
    </source>
</evidence>
<gene>
    <name evidence="9" type="ORF">BB561_001420</name>
</gene>
<comment type="caution">
    <text evidence="9">The sequence shown here is derived from an EMBL/GenBank/DDBJ whole genome shotgun (WGS) entry which is preliminary data.</text>
</comment>
<keyword evidence="2 6" id="KW-0813">Transport</keyword>
<keyword evidence="4 6" id="KW-0406">Ion transport</keyword>
<dbReference type="InterPro" id="IPR036132">
    <property type="entry name" value="Vac_ATP_synth_c_sf"/>
</dbReference>
<dbReference type="Pfam" id="PF03223">
    <property type="entry name" value="V-ATPase_C"/>
    <property type="match status" value="1"/>
</dbReference>
<dbReference type="Gene3D" id="1.20.1460.10">
    <property type="entry name" value="subunit c (vma5p) of the yeast v-atpase, domain 2"/>
    <property type="match status" value="1"/>
</dbReference>
<dbReference type="STRING" id="133385.A0A2T9YUL8"/>
<keyword evidence="10" id="KW-1185">Reference proteome</keyword>
<dbReference type="Proteomes" id="UP000245383">
    <property type="component" value="Unassembled WGS sequence"/>
</dbReference>
<evidence type="ECO:0000256" key="6">
    <source>
        <dbReference type="RuleBase" id="RU364010"/>
    </source>
</evidence>
<organism evidence="9 10">
    <name type="scientific">Smittium simulii</name>
    <dbReference type="NCBI Taxonomy" id="133385"/>
    <lineage>
        <taxon>Eukaryota</taxon>
        <taxon>Fungi</taxon>
        <taxon>Fungi incertae sedis</taxon>
        <taxon>Zoopagomycota</taxon>
        <taxon>Kickxellomycotina</taxon>
        <taxon>Harpellomycetes</taxon>
        <taxon>Harpellales</taxon>
        <taxon>Legeriomycetaceae</taxon>
        <taxon>Smittium</taxon>
    </lineage>
</organism>
<evidence type="ECO:0000256" key="7">
    <source>
        <dbReference type="SAM" id="Coils"/>
    </source>
</evidence>
<dbReference type="EMBL" id="MBFR01000042">
    <property type="protein sequence ID" value="PVU96050.1"/>
    <property type="molecule type" value="Genomic_DNA"/>
</dbReference>
<keyword evidence="3 6" id="KW-0375">Hydrogen ion transport</keyword>
<dbReference type="InterPro" id="IPR004907">
    <property type="entry name" value="ATPase_V1-cplx_csu"/>
</dbReference>
<dbReference type="OrthoDB" id="6605928at2759"/>